<evidence type="ECO:0000256" key="1">
    <source>
        <dbReference type="PROSITE-ProRule" id="PRU00047"/>
    </source>
</evidence>
<dbReference type="AlphaFoldDB" id="A0A8S3DQ70"/>
<keyword evidence="1" id="KW-0479">Metal-binding</keyword>
<sequence>IFTLNSTTSSYPTANNTKPPESQHYLNKNSNTSYHYLPQRDQYSRVPGQAADISSSAKFIPPLLANNTSQRNNNSYHNNTNNHQYRNYSQQHQKSFQDCFKCGSLDHIARDCHHFEKRSQ</sequence>
<keyword evidence="1" id="KW-0862">Zinc</keyword>
<gene>
    <name evidence="4" type="ORF">GIL414_LOCUS58971</name>
</gene>
<organism evidence="4 5">
    <name type="scientific">Rotaria magnacalcarata</name>
    <dbReference type="NCBI Taxonomy" id="392030"/>
    <lineage>
        <taxon>Eukaryota</taxon>
        <taxon>Metazoa</taxon>
        <taxon>Spiralia</taxon>
        <taxon>Gnathifera</taxon>
        <taxon>Rotifera</taxon>
        <taxon>Eurotatoria</taxon>
        <taxon>Bdelloidea</taxon>
        <taxon>Philodinida</taxon>
        <taxon>Philodinidae</taxon>
        <taxon>Rotaria</taxon>
    </lineage>
</organism>
<dbReference type="EMBL" id="CAJOBJ010220650">
    <property type="protein sequence ID" value="CAF5032411.1"/>
    <property type="molecule type" value="Genomic_DNA"/>
</dbReference>
<proteinExistence type="predicted"/>
<evidence type="ECO:0000259" key="3">
    <source>
        <dbReference type="PROSITE" id="PS50158"/>
    </source>
</evidence>
<feature type="non-terminal residue" evidence="4">
    <location>
        <position position="1"/>
    </location>
</feature>
<feature type="domain" description="CCHC-type" evidence="3">
    <location>
        <begin position="99"/>
        <end position="112"/>
    </location>
</feature>
<comment type="caution">
    <text evidence="4">The sequence shown here is derived from an EMBL/GenBank/DDBJ whole genome shotgun (WGS) entry which is preliminary data.</text>
</comment>
<feature type="compositionally biased region" description="Low complexity" evidence="2">
    <location>
        <begin position="66"/>
        <end position="83"/>
    </location>
</feature>
<dbReference type="SMART" id="SM00343">
    <property type="entry name" value="ZnF_C2HC"/>
    <property type="match status" value="1"/>
</dbReference>
<dbReference type="InterPro" id="IPR036875">
    <property type="entry name" value="Znf_CCHC_sf"/>
</dbReference>
<accession>A0A8S3DQ70</accession>
<dbReference type="PROSITE" id="PS50158">
    <property type="entry name" value="ZF_CCHC"/>
    <property type="match status" value="1"/>
</dbReference>
<dbReference type="GO" id="GO:0003676">
    <property type="term" value="F:nucleic acid binding"/>
    <property type="evidence" value="ECO:0007669"/>
    <property type="project" value="InterPro"/>
</dbReference>
<evidence type="ECO:0000256" key="2">
    <source>
        <dbReference type="SAM" id="MobiDB-lite"/>
    </source>
</evidence>
<protein>
    <recommendedName>
        <fullName evidence="3">CCHC-type domain-containing protein</fullName>
    </recommendedName>
</protein>
<reference evidence="4" key="1">
    <citation type="submission" date="2021-02" db="EMBL/GenBank/DDBJ databases">
        <authorList>
            <person name="Nowell W R."/>
        </authorList>
    </citation>
    <scope>NUCLEOTIDE SEQUENCE</scope>
</reference>
<evidence type="ECO:0000313" key="5">
    <source>
        <dbReference type="Proteomes" id="UP000681720"/>
    </source>
</evidence>
<evidence type="ECO:0000313" key="4">
    <source>
        <dbReference type="EMBL" id="CAF5032411.1"/>
    </source>
</evidence>
<keyword evidence="1" id="KW-0863">Zinc-finger</keyword>
<dbReference type="InterPro" id="IPR001878">
    <property type="entry name" value="Znf_CCHC"/>
</dbReference>
<dbReference type="GO" id="GO:0008270">
    <property type="term" value="F:zinc ion binding"/>
    <property type="evidence" value="ECO:0007669"/>
    <property type="project" value="UniProtKB-KW"/>
</dbReference>
<dbReference type="SUPFAM" id="SSF57756">
    <property type="entry name" value="Retrovirus zinc finger-like domains"/>
    <property type="match status" value="1"/>
</dbReference>
<dbReference type="Pfam" id="PF00098">
    <property type="entry name" value="zf-CCHC"/>
    <property type="match status" value="1"/>
</dbReference>
<name>A0A8S3DQ70_9BILA</name>
<feature type="region of interest" description="Disordered" evidence="2">
    <location>
        <begin position="1"/>
        <end position="34"/>
    </location>
</feature>
<feature type="region of interest" description="Disordered" evidence="2">
    <location>
        <begin position="64"/>
        <end position="83"/>
    </location>
</feature>
<dbReference type="Proteomes" id="UP000681720">
    <property type="component" value="Unassembled WGS sequence"/>
</dbReference>